<protein>
    <submittedName>
        <fullName evidence="1">Uncharacterized protein</fullName>
    </submittedName>
</protein>
<proteinExistence type="predicted"/>
<comment type="caution">
    <text evidence="1">The sequence shown here is derived from an EMBL/GenBank/DDBJ whole genome shotgun (WGS) entry which is preliminary data.</text>
</comment>
<dbReference type="EMBL" id="BAAARB010000002">
    <property type="protein sequence ID" value="GAA2368931.1"/>
    <property type="molecule type" value="Genomic_DNA"/>
</dbReference>
<dbReference type="Proteomes" id="UP001501170">
    <property type="component" value="Unassembled WGS sequence"/>
</dbReference>
<accession>A0ABN3H4J2</accession>
<evidence type="ECO:0000313" key="1">
    <source>
        <dbReference type="EMBL" id="GAA2368931.1"/>
    </source>
</evidence>
<dbReference type="RefSeq" id="WP_006896860.1">
    <property type="nucleotide sequence ID" value="NZ_BAAARB010000002.1"/>
</dbReference>
<keyword evidence="2" id="KW-1185">Reference proteome</keyword>
<gene>
    <name evidence="1" type="ORF">GCM10009855_05260</name>
</gene>
<name>A0ABN3H4J2_9ACTN</name>
<sequence length="76" mass="8501">MSASTESGEVTGTRDKTYNLIWYVEKCLSNALRMDTFIADAERDGDHETVELFTKAQSDSLKGAEMGKKLLRARLV</sequence>
<reference evidence="1 2" key="1">
    <citation type="journal article" date="2019" name="Int. J. Syst. Evol. Microbiol.">
        <title>The Global Catalogue of Microorganisms (GCM) 10K type strain sequencing project: providing services to taxonomists for standard genome sequencing and annotation.</title>
        <authorList>
            <consortium name="The Broad Institute Genomics Platform"/>
            <consortium name="The Broad Institute Genome Sequencing Center for Infectious Disease"/>
            <person name="Wu L."/>
            <person name="Ma J."/>
        </authorList>
    </citation>
    <scope>NUCLEOTIDE SEQUENCE [LARGE SCALE GENOMIC DNA]</scope>
    <source>
        <strain evidence="1 2">JCM 16227</strain>
    </source>
</reference>
<evidence type="ECO:0000313" key="2">
    <source>
        <dbReference type="Proteomes" id="UP001501170"/>
    </source>
</evidence>
<organism evidence="1 2">
    <name type="scientific">Gordonia cholesterolivorans</name>
    <dbReference type="NCBI Taxonomy" id="559625"/>
    <lineage>
        <taxon>Bacteria</taxon>
        <taxon>Bacillati</taxon>
        <taxon>Actinomycetota</taxon>
        <taxon>Actinomycetes</taxon>
        <taxon>Mycobacteriales</taxon>
        <taxon>Gordoniaceae</taxon>
        <taxon>Gordonia</taxon>
    </lineage>
</organism>